<accession>A0ABX7NLQ3</accession>
<reference evidence="2 3" key="1">
    <citation type="submission" date="2021-02" db="EMBL/GenBank/DDBJ databases">
        <title>De Novo genome assembly of isolated myxobacteria.</title>
        <authorList>
            <person name="Stevens D.C."/>
        </authorList>
    </citation>
    <scope>NUCLEOTIDE SEQUENCE [LARGE SCALE GENOMIC DNA]</scope>
    <source>
        <strain evidence="3">SCPEA02</strain>
    </source>
</reference>
<organism evidence="2 3">
    <name type="scientific">Pyxidicoccus parkwayensis</name>
    <dbReference type="NCBI Taxonomy" id="2813578"/>
    <lineage>
        <taxon>Bacteria</taxon>
        <taxon>Pseudomonadati</taxon>
        <taxon>Myxococcota</taxon>
        <taxon>Myxococcia</taxon>
        <taxon>Myxococcales</taxon>
        <taxon>Cystobacterineae</taxon>
        <taxon>Myxococcaceae</taxon>
        <taxon>Pyxidicoccus</taxon>
    </lineage>
</organism>
<dbReference type="Pfam" id="PF01553">
    <property type="entry name" value="Acyltransferase"/>
    <property type="match status" value="1"/>
</dbReference>
<keyword evidence="2" id="KW-0012">Acyltransferase</keyword>
<evidence type="ECO:0000313" key="3">
    <source>
        <dbReference type="Proteomes" id="UP000662747"/>
    </source>
</evidence>
<name>A0ABX7NLQ3_9BACT</name>
<protein>
    <submittedName>
        <fullName evidence="2">Acyltransferase family protein</fullName>
    </submittedName>
</protein>
<proteinExistence type="predicted"/>
<dbReference type="SMART" id="SM00563">
    <property type="entry name" value="PlsC"/>
    <property type="match status" value="1"/>
</dbReference>
<dbReference type="GO" id="GO:0016746">
    <property type="term" value="F:acyltransferase activity"/>
    <property type="evidence" value="ECO:0007669"/>
    <property type="project" value="UniProtKB-KW"/>
</dbReference>
<dbReference type="InterPro" id="IPR002123">
    <property type="entry name" value="Plipid/glycerol_acylTrfase"/>
</dbReference>
<gene>
    <name evidence="2" type="ORF">JY651_30145</name>
</gene>
<feature type="domain" description="Phospholipid/glycerol acyltransferase" evidence="1">
    <location>
        <begin position="96"/>
        <end position="214"/>
    </location>
</feature>
<dbReference type="Proteomes" id="UP000662747">
    <property type="component" value="Chromosome"/>
</dbReference>
<evidence type="ECO:0000313" key="2">
    <source>
        <dbReference type="EMBL" id="QSQ19563.1"/>
    </source>
</evidence>
<dbReference type="PANTHER" id="PTHR22753:SF14">
    <property type="entry name" value="MONOACYLGLYCEROL_DIACYLGLYCEROL O-ACYLTRANSFERASE"/>
    <property type="match status" value="1"/>
</dbReference>
<evidence type="ECO:0000259" key="1">
    <source>
        <dbReference type="SMART" id="SM00563"/>
    </source>
</evidence>
<dbReference type="PANTHER" id="PTHR22753">
    <property type="entry name" value="TRANSMEMBRANE PROTEIN 68"/>
    <property type="match status" value="1"/>
</dbReference>
<keyword evidence="2" id="KW-0808">Transferase</keyword>
<sequence>MGRQYDPTSGGCPPHAWAECGAPRRGVLRSLPVSQSDSLEARVERLELPFNEYGVDPYGISKRHVLHALQVFAVLYRYYFRVKCYGAEHIPARGRGMLVGNHSGGVAVDGAMVLASTMLELDPPRLAQGMVERFLHKFPISSLWASRTGQFTGLPEHAKRLLEDDRLLMIFPEGARGTAKLYNQRYSLVDFGTGFVRLALQTRSPIIPFAFLGGGSAIPTVFNAYALGKLMGVPYVPVTPWLLPVPLPVQLEIHYGEPLVFHGTGDEEDHVIEGYVAKVKARIAGLIERGRAERHNRRSGRRLLP</sequence>
<dbReference type="SUPFAM" id="SSF69593">
    <property type="entry name" value="Glycerol-3-phosphate (1)-acyltransferase"/>
    <property type="match status" value="1"/>
</dbReference>
<dbReference type="EMBL" id="CP071090">
    <property type="protein sequence ID" value="QSQ19563.1"/>
    <property type="molecule type" value="Genomic_DNA"/>
</dbReference>
<dbReference type="CDD" id="cd07987">
    <property type="entry name" value="LPLAT_MGAT-like"/>
    <property type="match status" value="1"/>
</dbReference>
<keyword evidence="3" id="KW-1185">Reference proteome</keyword>